<dbReference type="InParanoid" id="G0NWC3"/>
<keyword evidence="4" id="KW-1185">Reference proteome</keyword>
<evidence type="ECO:0000256" key="1">
    <source>
        <dbReference type="SAM" id="MobiDB-lite"/>
    </source>
</evidence>
<feature type="signal peptide" evidence="2">
    <location>
        <begin position="1"/>
        <end position="17"/>
    </location>
</feature>
<reference evidence="4" key="1">
    <citation type="submission" date="2011-07" db="EMBL/GenBank/DDBJ databases">
        <authorList>
            <consortium name="Caenorhabditis brenneri Sequencing and Analysis Consortium"/>
            <person name="Wilson R.K."/>
        </authorList>
    </citation>
    <scope>NUCLEOTIDE SEQUENCE [LARGE SCALE GENOMIC DNA]</scope>
    <source>
        <strain evidence="4">PB2801</strain>
    </source>
</reference>
<dbReference type="Proteomes" id="UP000008068">
    <property type="component" value="Unassembled WGS sequence"/>
</dbReference>
<evidence type="ECO:0000313" key="3">
    <source>
        <dbReference type="EMBL" id="EGT38741.1"/>
    </source>
</evidence>
<name>G0NWC3_CAEBE</name>
<feature type="compositionally biased region" description="Polar residues" evidence="1">
    <location>
        <begin position="42"/>
        <end position="59"/>
    </location>
</feature>
<evidence type="ECO:0000256" key="2">
    <source>
        <dbReference type="SAM" id="SignalP"/>
    </source>
</evidence>
<feature type="region of interest" description="Disordered" evidence="1">
    <location>
        <begin position="137"/>
        <end position="190"/>
    </location>
</feature>
<dbReference type="EMBL" id="GL379963">
    <property type="protein sequence ID" value="EGT38741.1"/>
    <property type="molecule type" value="Genomic_DNA"/>
</dbReference>
<evidence type="ECO:0000313" key="4">
    <source>
        <dbReference type="Proteomes" id="UP000008068"/>
    </source>
</evidence>
<dbReference type="HOGENOM" id="CLU_552343_0_0_1"/>
<gene>
    <name evidence="3" type="ORF">CAEBREN_15980</name>
</gene>
<dbReference type="OrthoDB" id="5877900at2759"/>
<organism evidence="4">
    <name type="scientific">Caenorhabditis brenneri</name>
    <name type="common">Nematode worm</name>
    <dbReference type="NCBI Taxonomy" id="135651"/>
    <lineage>
        <taxon>Eukaryota</taxon>
        <taxon>Metazoa</taxon>
        <taxon>Ecdysozoa</taxon>
        <taxon>Nematoda</taxon>
        <taxon>Chromadorea</taxon>
        <taxon>Rhabditida</taxon>
        <taxon>Rhabditina</taxon>
        <taxon>Rhabditomorpha</taxon>
        <taxon>Rhabditoidea</taxon>
        <taxon>Rhabditidae</taxon>
        <taxon>Peloderinae</taxon>
        <taxon>Caenorhabditis</taxon>
    </lineage>
</organism>
<protein>
    <submittedName>
        <fullName evidence="3">Uncharacterized protein</fullName>
    </submittedName>
</protein>
<feature type="compositionally biased region" description="Pro residues" evidence="1">
    <location>
        <begin position="137"/>
        <end position="170"/>
    </location>
</feature>
<dbReference type="eggNOG" id="ENOG502QS87">
    <property type="taxonomic scope" value="Eukaryota"/>
</dbReference>
<sequence>MLHPTLLLPVLIGCSLATFIAPQYVPSYGYGFRTAGGGHRSGTGTNPSDSGDGSGNQPLDTAGGKDPSPVAPGRYVVPAITRPGPNGKVIFTNCAVCRLCCIGRNVSYTVVQVPPGANPGPYSYPIAPGAYPVPPNPLPPNPAPPGSTFPPGPLPPGPEPPVTEGPPIFPVPTGEPVTPGPGEPLTEGPYTPEVITPGPGNPEDQFYPVAPGQYATAPPTFTQPPLPPCVPLTTAPPTTNPPTYPPCQYTPNPSVPPTQPPVTYPPTEGPITPQPTVFDGYPTLLPDTTPSGYVTWGQYETPQAPPTTTTTEAPEDVYIIPERPTPSWPIFPVTEGPVPTPRVPEGPGNNNECCYIDLRSIQATVSCGAIGGSRTGCCSQSCSSSSTVQRQISINFQLLARYFGQIPSKITCTDAVRFGLVHQSEITGVCAPGYYPLPTEPAVPPTAYPPVTPGPEITIPTNGPDAYVVPKSGISSFSAIASILTIILSTVLCL</sequence>
<accession>G0NWC3</accession>
<dbReference type="AlphaFoldDB" id="G0NWC3"/>
<dbReference type="PRINTS" id="PR01217">
    <property type="entry name" value="PRICHEXTENSN"/>
</dbReference>
<dbReference type="OMA" id="VCRLCCI"/>
<dbReference type="STRING" id="135651.G0NWC3"/>
<dbReference type="FunCoup" id="G0NWC3">
    <property type="interactions" value="1898"/>
</dbReference>
<feature type="chain" id="PRO_5003405868" evidence="2">
    <location>
        <begin position="18"/>
        <end position="494"/>
    </location>
</feature>
<keyword evidence="2" id="KW-0732">Signal</keyword>
<proteinExistence type="predicted"/>
<feature type="region of interest" description="Disordered" evidence="1">
    <location>
        <begin position="39"/>
        <end position="74"/>
    </location>
</feature>